<evidence type="ECO:0000256" key="1">
    <source>
        <dbReference type="ARBA" id="ARBA00009249"/>
    </source>
</evidence>
<dbReference type="GO" id="GO:0019464">
    <property type="term" value="P:glycine decarboxylation via glycine cleavage system"/>
    <property type="evidence" value="ECO:0007669"/>
    <property type="project" value="UniProtKB-UniRule"/>
</dbReference>
<keyword evidence="2 4" id="KW-0450">Lipoyl</keyword>
<evidence type="ECO:0000256" key="2">
    <source>
        <dbReference type="ARBA" id="ARBA00022823"/>
    </source>
</evidence>
<dbReference type="GO" id="GO:0009249">
    <property type="term" value="P:protein lipoylation"/>
    <property type="evidence" value="ECO:0007669"/>
    <property type="project" value="TreeGrafter"/>
</dbReference>
<comment type="function">
    <text evidence="5">The H protein shuttles the methylamine group of glycine from the P protein to the T protein.</text>
</comment>
<dbReference type="PANTHER" id="PTHR11715:SF3">
    <property type="entry name" value="GLYCINE CLEAVAGE SYSTEM H PROTEIN-RELATED"/>
    <property type="match status" value="1"/>
</dbReference>
<dbReference type="Proteomes" id="UP000031737">
    <property type="component" value="Unassembled WGS sequence"/>
</dbReference>
<feature type="modified residue" description="N6-lipoyllysine" evidence="4">
    <location>
        <position position="78"/>
    </location>
</feature>
<dbReference type="SUPFAM" id="SSF51230">
    <property type="entry name" value="Single hybrid motif"/>
    <property type="match status" value="1"/>
</dbReference>
<dbReference type="NCBIfam" id="TIGR00527">
    <property type="entry name" value="gcvH"/>
    <property type="match status" value="1"/>
</dbReference>
<dbReference type="Gene3D" id="2.40.50.100">
    <property type="match status" value="1"/>
</dbReference>
<dbReference type="InterPro" id="IPR011053">
    <property type="entry name" value="Single_hybrid_motif"/>
</dbReference>
<dbReference type="OrthoDB" id="10264154at2759"/>
<evidence type="ECO:0000256" key="5">
    <source>
        <dbReference type="RuleBase" id="RU364055"/>
    </source>
</evidence>
<evidence type="ECO:0000313" key="7">
    <source>
        <dbReference type="EMBL" id="ESL10218.1"/>
    </source>
</evidence>
<accession>A0A061J444</accession>
<keyword evidence="3 5" id="KW-0809">Transit peptide</keyword>
<dbReference type="VEuPathDB" id="TriTrypDB:TRSC58_02053"/>
<comment type="similarity">
    <text evidence="1 5">Belongs to the GcvH family.</text>
</comment>
<comment type="subcellular location">
    <subcellularLocation>
        <location evidence="5">Mitochondrion</location>
    </subcellularLocation>
</comment>
<dbReference type="PROSITE" id="PS00189">
    <property type="entry name" value="LIPOYL"/>
    <property type="match status" value="1"/>
</dbReference>
<evidence type="ECO:0000259" key="6">
    <source>
        <dbReference type="PROSITE" id="PS50968"/>
    </source>
</evidence>
<dbReference type="InterPro" id="IPR002930">
    <property type="entry name" value="GCV_H"/>
</dbReference>
<evidence type="ECO:0000313" key="8">
    <source>
        <dbReference type="Proteomes" id="UP000031737"/>
    </source>
</evidence>
<comment type="caution">
    <text evidence="7">The sequence shown here is derived from an EMBL/GenBank/DDBJ whole genome shotgun (WGS) entry which is preliminary data.</text>
</comment>
<organism evidence="7 8">
    <name type="scientific">Trypanosoma rangeli SC58</name>
    <dbReference type="NCBI Taxonomy" id="429131"/>
    <lineage>
        <taxon>Eukaryota</taxon>
        <taxon>Discoba</taxon>
        <taxon>Euglenozoa</taxon>
        <taxon>Kinetoplastea</taxon>
        <taxon>Metakinetoplastina</taxon>
        <taxon>Trypanosomatida</taxon>
        <taxon>Trypanosomatidae</taxon>
        <taxon>Trypanosoma</taxon>
        <taxon>Herpetosoma</taxon>
    </lineage>
</organism>
<dbReference type="InterPro" id="IPR033753">
    <property type="entry name" value="GCV_H/Fam206"/>
</dbReference>
<dbReference type="InterPro" id="IPR017453">
    <property type="entry name" value="GCV_H_sub"/>
</dbReference>
<evidence type="ECO:0000256" key="3">
    <source>
        <dbReference type="ARBA" id="ARBA00022946"/>
    </source>
</evidence>
<comment type="subunit">
    <text evidence="5">The glycine cleavage system is composed of four proteins: P, T, L and H.</text>
</comment>
<dbReference type="EMBL" id="AUPL01002053">
    <property type="protein sequence ID" value="ESL10218.1"/>
    <property type="molecule type" value="Genomic_DNA"/>
</dbReference>
<gene>
    <name evidence="7" type="ORF">TRSC58_02053</name>
</gene>
<protein>
    <recommendedName>
        <fullName evidence="5">Glycine cleavage system H protein</fullName>
    </recommendedName>
</protein>
<name>A0A061J444_TRYRA</name>
<dbReference type="InterPro" id="IPR000089">
    <property type="entry name" value="Biotin_lipoyl"/>
</dbReference>
<dbReference type="CDD" id="cd06848">
    <property type="entry name" value="GCS_H"/>
    <property type="match status" value="1"/>
</dbReference>
<feature type="domain" description="Lipoyl-binding" evidence="6">
    <location>
        <begin position="37"/>
        <end position="119"/>
    </location>
</feature>
<dbReference type="HAMAP" id="MF_00272">
    <property type="entry name" value="GcvH"/>
    <property type="match status" value="1"/>
</dbReference>
<keyword evidence="8" id="KW-1185">Reference proteome</keyword>
<dbReference type="PANTHER" id="PTHR11715">
    <property type="entry name" value="GLYCINE CLEAVAGE SYSTEM H PROTEIN"/>
    <property type="match status" value="1"/>
</dbReference>
<dbReference type="GO" id="GO:0005960">
    <property type="term" value="C:glycine cleavage complex"/>
    <property type="evidence" value="ECO:0007669"/>
    <property type="project" value="UniProtKB-UniRule"/>
</dbReference>
<dbReference type="AlphaFoldDB" id="A0A061J444"/>
<dbReference type="PROSITE" id="PS50968">
    <property type="entry name" value="BIOTINYL_LIPOYL"/>
    <property type="match status" value="1"/>
</dbReference>
<dbReference type="NCBIfam" id="NF002270">
    <property type="entry name" value="PRK01202.1"/>
    <property type="match status" value="1"/>
</dbReference>
<proteinExistence type="inferred from homology"/>
<dbReference type="Pfam" id="PF01597">
    <property type="entry name" value="GCV_H"/>
    <property type="match status" value="1"/>
</dbReference>
<sequence length="138" mass="15251">MRRVFQFGSTSFLTSVRLYGTRYFTDSHEWVEHDNGVATIGITAHAQESLGDVVYVALPNVGDQVNAKEAFGEVESVKATSCIHSPLSGVVDAVNDRVKDEPDLINRSAEGEGWLIKVKCDEIPQGLMTAEEYKKFID</sequence>
<keyword evidence="5" id="KW-0496">Mitochondrion</keyword>
<comment type="cofactor">
    <cofactor evidence="5">
        <name>(R)-lipoate</name>
        <dbReference type="ChEBI" id="CHEBI:83088"/>
    </cofactor>
    <text evidence="5">Binds 1 lipoyl cofactor covalently.</text>
</comment>
<dbReference type="InterPro" id="IPR003016">
    <property type="entry name" value="2-oxoA_DH_lipoyl-BS"/>
</dbReference>
<reference evidence="7 8" key="1">
    <citation type="submission" date="2013-07" db="EMBL/GenBank/DDBJ databases">
        <authorList>
            <person name="Stoco P.H."/>
            <person name="Wagner G."/>
            <person name="Gerber A."/>
            <person name="Zaha A."/>
            <person name="Thompson C."/>
            <person name="Bartholomeu D.C."/>
            <person name="Luckemeyer D.D."/>
            <person name="Bahia D."/>
            <person name="Loreto E."/>
            <person name="Prestes E.B."/>
            <person name="Lima F.M."/>
            <person name="Rodrigues-Luiz G."/>
            <person name="Vallejo G.A."/>
            <person name="Filho J.F."/>
            <person name="Monteiro K.M."/>
            <person name="Tyler K.M."/>
            <person name="de Almeida L.G."/>
            <person name="Ortiz M.F."/>
            <person name="Siervo M.A."/>
            <person name="de Moraes M.H."/>
            <person name="Cunha O.L."/>
            <person name="Mendonca-Neto R."/>
            <person name="Silva R."/>
            <person name="Teixeira S.M."/>
            <person name="Murta S.M."/>
            <person name="Sincero T.C."/>
            <person name="Mendes T.A."/>
            <person name="Urmenyi T.P."/>
            <person name="Silva V.G."/>
            <person name="da Rocha W.D."/>
            <person name="Andersson B."/>
            <person name="Romanha A.J."/>
            <person name="Steindel M."/>
            <person name="de Vasconcelos A.T."/>
            <person name="Grisard E.C."/>
        </authorList>
    </citation>
    <scope>NUCLEOTIDE SEQUENCE [LARGE SCALE GENOMIC DNA]</scope>
    <source>
        <strain evidence="7 8">SC58</strain>
    </source>
</reference>
<dbReference type="GO" id="GO:0005739">
    <property type="term" value="C:mitochondrion"/>
    <property type="evidence" value="ECO:0007669"/>
    <property type="project" value="UniProtKB-SubCell"/>
</dbReference>
<evidence type="ECO:0000256" key="4">
    <source>
        <dbReference type="PIRSR" id="PIRSR617453-50"/>
    </source>
</evidence>